<dbReference type="EMBL" id="AONQ01000032">
    <property type="protein sequence ID" value="EME69545.1"/>
    <property type="molecule type" value="Genomic_DNA"/>
</dbReference>
<evidence type="ECO:0000313" key="3">
    <source>
        <dbReference type="Proteomes" id="UP000011744"/>
    </source>
</evidence>
<dbReference type="PATRIC" id="fig|1244869.3.peg.2595"/>
<dbReference type="STRING" id="1244869.H261_12864"/>
<reference evidence="2 3" key="1">
    <citation type="journal article" date="2014" name="Genome Announc.">
        <title>Draft Genome Sequence of Magnetospirillum sp. Strain SO-1, a Freshwater Magnetotactic Bacterium Isolated from the Ol'khovka River, Russia.</title>
        <authorList>
            <person name="Grouzdev D.S."/>
            <person name="Dziuba M.V."/>
            <person name="Sukhacheva M.S."/>
            <person name="Mardanov A.V."/>
            <person name="Beletskiy A.V."/>
            <person name="Kuznetsov B.B."/>
            <person name="Skryabin K.G."/>
        </authorList>
    </citation>
    <scope>NUCLEOTIDE SEQUENCE [LARGE SCALE GENOMIC DNA]</scope>
    <source>
        <strain evidence="2 3">SO-1</strain>
    </source>
</reference>
<sequence length="215" mass="22685">MMRTDDLILSLSQDARPVRRLPPPTRRALGWFALAVPVVAAIALTLGLRADLGLRMAEPAFVIQLIACGLTAFCAAIAGLALTVPGTPKVWALLPIPPMLVWLGGFGRQCFLEWLSPQSGELLNGPHLHCLPDIAVITAIPTVVLLLMLRRGACFEPRLPVMLGGLAAAALAHGGLSLAHPEDSGLLVLIFQFIAVGLLALVVGTKPMGMTRGSE</sequence>
<dbReference type="InterPro" id="IPR009495">
    <property type="entry name" value="NrsF"/>
</dbReference>
<feature type="transmembrane region" description="Helical" evidence="1">
    <location>
        <begin position="161"/>
        <end position="179"/>
    </location>
</feature>
<feature type="transmembrane region" description="Helical" evidence="1">
    <location>
        <begin position="60"/>
        <end position="83"/>
    </location>
</feature>
<feature type="transmembrane region" description="Helical" evidence="1">
    <location>
        <begin position="126"/>
        <end position="149"/>
    </location>
</feature>
<proteinExistence type="predicted"/>
<name>M2Z5F6_9PROT</name>
<evidence type="ECO:0000256" key="1">
    <source>
        <dbReference type="SAM" id="Phobius"/>
    </source>
</evidence>
<dbReference type="AlphaFoldDB" id="M2Z5F6"/>
<protein>
    <submittedName>
        <fullName evidence="2">Amino acid transporter</fullName>
    </submittedName>
</protein>
<feature type="transmembrane region" description="Helical" evidence="1">
    <location>
        <begin position="185"/>
        <end position="204"/>
    </location>
</feature>
<dbReference type="Proteomes" id="UP000011744">
    <property type="component" value="Unassembled WGS sequence"/>
</dbReference>
<comment type="caution">
    <text evidence="2">The sequence shown here is derived from an EMBL/GenBank/DDBJ whole genome shotgun (WGS) entry which is preliminary data.</text>
</comment>
<feature type="transmembrane region" description="Helical" evidence="1">
    <location>
        <begin position="90"/>
        <end position="106"/>
    </location>
</feature>
<keyword evidence="3" id="KW-1185">Reference proteome</keyword>
<feature type="transmembrane region" description="Helical" evidence="1">
    <location>
        <begin position="28"/>
        <end position="48"/>
    </location>
</feature>
<dbReference type="eggNOG" id="COG4944">
    <property type="taxonomic scope" value="Bacteria"/>
</dbReference>
<dbReference type="OrthoDB" id="6024860at2"/>
<keyword evidence="1" id="KW-0472">Membrane</keyword>
<organism evidence="2 3">
    <name type="scientific">Paramagnetospirillum caucaseum</name>
    <dbReference type="NCBI Taxonomy" id="1244869"/>
    <lineage>
        <taxon>Bacteria</taxon>
        <taxon>Pseudomonadati</taxon>
        <taxon>Pseudomonadota</taxon>
        <taxon>Alphaproteobacteria</taxon>
        <taxon>Rhodospirillales</taxon>
        <taxon>Magnetospirillaceae</taxon>
        <taxon>Paramagnetospirillum</taxon>
    </lineage>
</organism>
<accession>M2Z5F6</accession>
<dbReference type="RefSeq" id="WP_008618085.1">
    <property type="nucleotide sequence ID" value="NZ_AONQ01000032.1"/>
</dbReference>
<keyword evidence="1" id="KW-1133">Transmembrane helix</keyword>
<gene>
    <name evidence="2" type="ORF">H261_12864</name>
</gene>
<dbReference type="Pfam" id="PF06532">
    <property type="entry name" value="NrsF"/>
    <property type="match status" value="1"/>
</dbReference>
<keyword evidence="1" id="KW-0812">Transmembrane</keyword>
<evidence type="ECO:0000313" key="2">
    <source>
        <dbReference type="EMBL" id="EME69545.1"/>
    </source>
</evidence>